<protein>
    <recommendedName>
        <fullName evidence="1">TIR domain-containing protein</fullName>
    </recommendedName>
</protein>
<dbReference type="PROSITE" id="PS50104">
    <property type="entry name" value="TIR"/>
    <property type="match status" value="1"/>
</dbReference>
<sequence length="395" mass="44136">MSIDLSFANLSKAHLSEVNLQHANLIGINLSGASLDHANLENANLIHAELNNVDLNHARLKNSQLYSTHLRGAILNNALLGDAILSAADLSGSDLDDADLSGALLIGTNLKNTKLRQSNLVGANLSRADLSQADLGQARLTSTSMNDTILKGANLSHTDLTYAHLFGCSLEEVNWTNVQIGWTQLNDLDLQTIQGLETVKHEGPSTIGLDTIYRSGGKIPEIFLRKAGVPASFIEYMYSLTVLPIDFYSCFISYSSKDKAFAERLYADLQNKGVRCWFAPHDMKIGDKIRHRIDESIRLYDKLLLVLSVHSINSQWVEHEVEMALAKERGKAQTVLFPVRLDNAILERNQDGWPAEVRHTRHIGNFEQWKDHDQYQNSFQRLLRDLQSRKISNGE</sequence>
<dbReference type="PANTHER" id="PTHR14136">
    <property type="entry name" value="BTB_POZ DOMAIN-CONTAINING PROTEIN KCTD9"/>
    <property type="match status" value="1"/>
</dbReference>
<dbReference type="InterPro" id="IPR035897">
    <property type="entry name" value="Toll_tir_struct_dom_sf"/>
</dbReference>
<evidence type="ECO:0000313" key="2">
    <source>
        <dbReference type="EMBL" id="GHO98842.1"/>
    </source>
</evidence>
<keyword evidence="3" id="KW-1185">Reference proteome</keyword>
<dbReference type="SMART" id="SM00255">
    <property type="entry name" value="TIR"/>
    <property type="match status" value="1"/>
</dbReference>
<reference evidence="2" key="1">
    <citation type="submission" date="2020-10" db="EMBL/GenBank/DDBJ databases">
        <title>Taxonomic study of unclassified bacteria belonging to the class Ktedonobacteria.</title>
        <authorList>
            <person name="Yabe S."/>
            <person name="Wang C.M."/>
            <person name="Zheng Y."/>
            <person name="Sakai Y."/>
            <person name="Cavaletti L."/>
            <person name="Monciardini P."/>
            <person name="Donadio S."/>
        </authorList>
    </citation>
    <scope>NUCLEOTIDE SEQUENCE</scope>
    <source>
        <strain evidence="2">ID150040</strain>
    </source>
</reference>
<organism evidence="2 3">
    <name type="scientific">Reticulibacter mediterranei</name>
    <dbReference type="NCBI Taxonomy" id="2778369"/>
    <lineage>
        <taxon>Bacteria</taxon>
        <taxon>Bacillati</taxon>
        <taxon>Chloroflexota</taxon>
        <taxon>Ktedonobacteria</taxon>
        <taxon>Ktedonobacterales</taxon>
        <taxon>Reticulibacteraceae</taxon>
        <taxon>Reticulibacter</taxon>
    </lineage>
</organism>
<dbReference type="Pfam" id="PF00805">
    <property type="entry name" value="Pentapeptide"/>
    <property type="match status" value="3"/>
</dbReference>
<proteinExistence type="predicted"/>
<dbReference type="Pfam" id="PF13676">
    <property type="entry name" value="TIR_2"/>
    <property type="match status" value="1"/>
</dbReference>
<evidence type="ECO:0000313" key="3">
    <source>
        <dbReference type="Proteomes" id="UP000597444"/>
    </source>
</evidence>
<dbReference type="InterPro" id="IPR051082">
    <property type="entry name" value="Pentapeptide-BTB/POZ_domain"/>
</dbReference>
<evidence type="ECO:0000259" key="1">
    <source>
        <dbReference type="PROSITE" id="PS50104"/>
    </source>
</evidence>
<feature type="domain" description="TIR" evidence="1">
    <location>
        <begin position="246"/>
        <end position="387"/>
    </location>
</feature>
<dbReference type="GO" id="GO:0007165">
    <property type="term" value="P:signal transduction"/>
    <property type="evidence" value="ECO:0007669"/>
    <property type="project" value="InterPro"/>
</dbReference>
<dbReference type="Proteomes" id="UP000597444">
    <property type="component" value="Unassembled WGS sequence"/>
</dbReference>
<dbReference type="Gene3D" id="3.40.50.10140">
    <property type="entry name" value="Toll/interleukin-1 receptor homology (TIR) domain"/>
    <property type="match status" value="1"/>
</dbReference>
<dbReference type="AlphaFoldDB" id="A0A8J3N527"/>
<name>A0A8J3N527_9CHLR</name>
<dbReference type="EMBL" id="BNJK01000002">
    <property type="protein sequence ID" value="GHO98842.1"/>
    <property type="molecule type" value="Genomic_DNA"/>
</dbReference>
<dbReference type="SUPFAM" id="SSF52200">
    <property type="entry name" value="Toll/Interleukin receptor TIR domain"/>
    <property type="match status" value="1"/>
</dbReference>
<accession>A0A8J3N527</accession>
<gene>
    <name evidence="2" type="ORF">KSF_088900</name>
</gene>
<dbReference type="InterPro" id="IPR000157">
    <property type="entry name" value="TIR_dom"/>
</dbReference>
<dbReference type="InterPro" id="IPR001646">
    <property type="entry name" value="5peptide_repeat"/>
</dbReference>
<comment type="caution">
    <text evidence="2">The sequence shown here is derived from an EMBL/GenBank/DDBJ whole genome shotgun (WGS) entry which is preliminary data.</text>
</comment>
<dbReference type="PANTHER" id="PTHR14136:SF17">
    <property type="entry name" value="BTB_POZ DOMAIN-CONTAINING PROTEIN KCTD9"/>
    <property type="match status" value="1"/>
</dbReference>
<dbReference type="SUPFAM" id="SSF141571">
    <property type="entry name" value="Pentapeptide repeat-like"/>
    <property type="match status" value="1"/>
</dbReference>
<dbReference type="Gene3D" id="2.160.20.80">
    <property type="entry name" value="E3 ubiquitin-protein ligase SopA"/>
    <property type="match status" value="1"/>
</dbReference>